<evidence type="ECO:0000256" key="11">
    <source>
        <dbReference type="ARBA" id="ARBA00022990"/>
    </source>
</evidence>
<feature type="compositionally biased region" description="Polar residues" evidence="15">
    <location>
        <begin position="567"/>
        <end position="584"/>
    </location>
</feature>
<dbReference type="EC" id="2.7.11.1" evidence="3"/>
<dbReference type="AlphaFoldDB" id="A0A6P7T5R4"/>
<evidence type="ECO:0000256" key="9">
    <source>
        <dbReference type="ARBA" id="ARBA00022777"/>
    </source>
</evidence>
<evidence type="ECO:0000256" key="4">
    <source>
        <dbReference type="ARBA" id="ARBA00022490"/>
    </source>
</evidence>
<keyword evidence="6" id="KW-0597">Phosphoprotein</keyword>
<dbReference type="PROSITE" id="PS50011">
    <property type="entry name" value="PROTEIN_KINASE_DOM"/>
    <property type="match status" value="1"/>
</dbReference>
<feature type="region of interest" description="Disordered" evidence="15">
    <location>
        <begin position="338"/>
        <end position="513"/>
    </location>
</feature>
<keyword evidence="17" id="KW-1185">Reference proteome</keyword>
<dbReference type="GO" id="GO:0004674">
    <property type="term" value="F:protein serine/threonine kinase activity"/>
    <property type="evidence" value="ECO:0007669"/>
    <property type="project" value="UniProtKB-KW"/>
</dbReference>
<evidence type="ECO:0000313" key="18">
    <source>
        <dbReference type="RefSeq" id="XP_029645622.1"/>
    </source>
</evidence>
<dbReference type="FunFam" id="3.30.200.20:FF:000114">
    <property type="entry name" value="serine/threonine-protein kinase OSR1 isoform X1"/>
    <property type="match status" value="1"/>
</dbReference>
<gene>
    <name evidence="18" type="primary">LOC115219553</name>
</gene>
<feature type="compositionally biased region" description="Low complexity" evidence="15">
    <location>
        <begin position="370"/>
        <end position="391"/>
    </location>
</feature>
<keyword evidence="11" id="KW-0007">Acetylation</keyword>
<dbReference type="InterPro" id="IPR011009">
    <property type="entry name" value="Kinase-like_dom_sf"/>
</dbReference>
<keyword evidence="8 14" id="KW-0547">Nucleotide-binding</keyword>
<comment type="similarity">
    <text evidence="2">Belongs to the protein kinase superfamily. STE Ser/Thr protein kinase family. STE20 subfamily.</text>
</comment>
<keyword evidence="10 14" id="KW-0067">ATP-binding</keyword>
<comment type="subcellular location">
    <subcellularLocation>
        <location evidence="1">Cytoplasm</location>
    </subcellularLocation>
</comment>
<dbReference type="InterPro" id="IPR024678">
    <property type="entry name" value="Kinase_OSR1/WNK_CCT"/>
</dbReference>
<dbReference type="Pfam" id="PF12202">
    <property type="entry name" value="OSR1_C"/>
    <property type="match status" value="1"/>
</dbReference>
<feature type="compositionally biased region" description="Polar residues" evidence="15">
    <location>
        <begin position="491"/>
        <end position="513"/>
    </location>
</feature>
<evidence type="ECO:0000256" key="10">
    <source>
        <dbReference type="ARBA" id="ARBA00022840"/>
    </source>
</evidence>
<accession>A0A6P7T5R4</accession>
<dbReference type="Gene3D" id="3.30.200.20">
    <property type="entry name" value="Phosphorylase Kinase, domain 1"/>
    <property type="match status" value="1"/>
</dbReference>
<dbReference type="GO" id="GO:0005524">
    <property type="term" value="F:ATP binding"/>
    <property type="evidence" value="ECO:0007669"/>
    <property type="project" value="UniProtKB-UniRule"/>
</dbReference>
<dbReference type="GO" id="GO:0005737">
    <property type="term" value="C:cytoplasm"/>
    <property type="evidence" value="ECO:0007669"/>
    <property type="project" value="UniProtKB-SubCell"/>
</dbReference>
<reference evidence="18" key="1">
    <citation type="submission" date="2025-08" db="UniProtKB">
        <authorList>
            <consortium name="RefSeq"/>
        </authorList>
    </citation>
    <scope>IDENTIFICATION</scope>
</reference>
<feature type="compositionally biased region" description="Low complexity" evidence="15">
    <location>
        <begin position="399"/>
        <end position="415"/>
    </location>
</feature>
<dbReference type="InterPro" id="IPR000719">
    <property type="entry name" value="Prot_kinase_dom"/>
</dbReference>
<evidence type="ECO:0000256" key="8">
    <source>
        <dbReference type="ARBA" id="ARBA00022741"/>
    </source>
</evidence>
<dbReference type="SMART" id="SM00220">
    <property type="entry name" value="S_TKc"/>
    <property type="match status" value="1"/>
</dbReference>
<dbReference type="PANTHER" id="PTHR48012">
    <property type="entry name" value="STERILE20-LIKE KINASE, ISOFORM B-RELATED"/>
    <property type="match status" value="1"/>
</dbReference>
<dbReference type="CDD" id="cd06610">
    <property type="entry name" value="STKc_OSR1_SPAK"/>
    <property type="match status" value="1"/>
</dbReference>
<evidence type="ECO:0000256" key="14">
    <source>
        <dbReference type="PROSITE-ProRule" id="PRU10141"/>
    </source>
</evidence>
<evidence type="ECO:0000256" key="3">
    <source>
        <dbReference type="ARBA" id="ARBA00012513"/>
    </source>
</evidence>
<feature type="region of interest" description="Disordered" evidence="15">
    <location>
        <begin position="552"/>
        <end position="596"/>
    </location>
</feature>
<dbReference type="KEGG" id="osn:115219553"/>
<evidence type="ECO:0000259" key="16">
    <source>
        <dbReference type="PROSITE" id="PS50011"/>
    </source>
</evidence>
<dbReference type="SUPFAM" id="SSF56112">
    <property type="entry name" value="Protein kinase-like (PK-like)"/>
    <property type="match status" value="1"/>
</dbReference>
<name>A0A6P7T5R4_9MOLL</name>
<dbReference type="Gene3D" id="1.10.510.10">
    <property type="entry name" value="Transferase(Phosphotransferase) domain 1"/>
    <property type="match status" value="1"/>
</dbReference>
<keyword evidence="5" id="KW-0723">Serine/threonine-protein kinase</keyword>
<proteinExistence type="inferred from homology"/>
<dbReference type="FunFam" id="3.10.20.90:FF:000043">
    <property type="entry name" value="serine/threonine-protein kinase OSR1 isoform X1"/>
    <property type="match status" value="1"/>
</dbReference>
<evidence type="ECO:0000256" key="12">
    <source>
        <dbReference type="ARBA" id="ARBA00047899"/>
    </source>
</evidence>
<protein>
    <recommendedName>
        <fullName evidence="3">non-specific serine/threonine protein kinase</fullName>
        <ecNumber evidence="3">2.7.11.1</ecNumber>
    </recommendedName>
</protein>
<keyword evidence="7" id="KW-0808">Transferase</keyword>
<keyword evidence="9 18" id="KW-0418">Kinase</keyword>
<sequence length="703" mass="75340">MADKWPNTKDAFELRDVIGAGATAVVQAAYCRPRNEKIAIKRINLEKCNTSLEELLKEIQAMSHCKHENVVAYYTSFVVKEELWVVMKLCGGSMLDIIKNRMKSASCKNGVLDEVSIATVMKEVLKGLDYFHNNGQIHRDIKAGNVLLGTDGSVYIADFGVSAWLATGKDLSRDSVRHTFVGTPCWMAPEVMEQVTGYDFKADIWSFGITAIELATGTAPYHKFPPMKVLMLTLQNDSPTLDTGAQDKDQYKNYSKVFRKMINDCLRKDPEKRPTAKQLLKHEFFKKAKDKAYLAKLAESCNVKSQKVKRVPGSSGRLHKTEDGAWEWSDDEMDVNSEEGQAAFTSHRSPRVLNNVEKEGDASQPSTSEASDPARTTTTSASSSASPAVTSNTNDTQVPNNTSPSEPTSSDTPQTMPRSQQSPQPLMEDAKVPAPSSGTVPPQADATTTSKQLSAASSAASTTPMSSTESPMPTNSAAENSKDQEAAVSPSPATSSLPQASSAIPSTGQLPNEHSSLLKTVTDMAAGNQNLDKNAGALTTTNTTVTATSHTTGTATTAISPDDSVAANATSQSTPSSAVKQLPQSGLPAGETSSQKPVEVPIGLVLRLRNEKRVLNDIKFDFTPGQDTSDSVSRELVEAGLVDGRDLIVVAANLQKVLDNPTENKNITFALNSGFGPTEAPDDKSLVGFAQLTINDLAGNSSL</sequence>
<evidence type="ECO:0000256" key="1">
    <source>
        <dbReference type="ARBA" id="ARBA00004496"/>
    </source>
</evidence>
<evidence type="ECO:0000256" key="2">
    <source>
        <dbReference type="ARBA" id="ARBA00008874"/>
    </source>
</evidence>
<dbReference type="Proteomes" id="UP000515154">
    <property type="component" value="Linkage group LG1"/>
</dbReference>
<keyword evidence="4" id="KW-0963">Cytoplasm</keyword>
<feature type="compositionally biased region" description="Low complexity" evidence="15">
    <location>
        <begin position="446"/>
        <end position="476"/>
    </location>
</feature>
<evidence type="ECO:0000256" key="15">
    <source>
        <dbReference type="SAM" id="MobiDB-lite"/>
    </source>
</evidence>
<dbReference type="RefSeq" id="XP_029645622.1">
    <property type="nucleotide sequence ID" value="XM_029789762.2"/>
</dbReference>
<evidence type="ECO:0000313" key="17">
    <source>
        <dbReference type="Proteomes" id="UP000515154"/>
    </source>
</evidence>
<dbReference type="PANTHER" id="PTHR48012:SF16">
    <property type="entry name" value="NON-SPECIFIC SERINE_THREONINE PROTEIN KINASE"/>
    <property type="match status" value="1"/>
</dbReference>
<evidence type="ECO:0000256" key="5">
    <source>
        <dbReference type="ARBA" id="ARBA00022527"/>
    </source>
</evidence>
<comment type="catalytic activity">
    <reaction evidence="13">
        <text>L-seryl-[protein] + ATP = O-phospho-L-seryl-[protein] + ADP + H(+)</text>
        <dbReference type="Rhea" id="RHEA:17989"/>
        <dbReference type="Rhea" id="RHEA-COMP:9863"/>
        <dbReference type="Rhea" id="RHEA-COMP:11604"/>
        <dbReference type="ChEBI" id="CHEBI:15378"/>
        <dbReference type="ChEBI" id="CHEBI:29999"/>
        <dbReference type="ChEBI" id="CHEBI:30616"/>
        <dbReference type="ChEBI" id="CHEBI:83421"/>
        <dbReference type="ChEBI" id="CHEBI:456216"/>
        <dbReference type="EC" id="2.7.11.1"/>
    </reaction>
</comment>
<dbReference type="InterPro" id="IPR050629">
    <property type="entry name" value="STE20/SPS1-PAK"/>
</dbReference>
<comment type="catalytic activity">
    <reaction evidence="12">
        <text>L-threonyl-[protein] + ATP = O-phospho-L-threonyl-[protein] + ADP + H(+)</text>
        <dbReference type="Rhea" id="RHEA:46608"/>
        <dbReference type="Rhea" id="RHEA-COMP:11060"/>
        <dbReference type="Rhea" id="RHEA-COMP:11605"/>
        <dbReference type="ChEBI" id="CHEBI:15378"/>
        <dbReference type="ChEBI" id="CHEBI:30013"/>
        <dbReference type="ChEBI" id="CHEBI:30616"/>
        <dbReference type="ChEBI" id="CHEBI:61977"/>
        <dbReference type="ChEBI" id="CHEBI:456216"/>
        <dbReference type="EC" id="2.7.11.1"/>
    </reaction>
</comment>
<dbReference type="PROSITE" id="PS00107">
    <property type="entry name" value="PROTEIN_KINASE_ATP"/>
    <property type="match status" value="1"/>
</dbReference>
<feature type="domain" description="Protein kinase" evidence="16">
    <location>
        <begin position="12"/>
        <end position="285"/>
    </location>
</feature>
<dbReference type="Gene3D" id="3.10.20.90">
    <property type="entry name" value="Phosphatidylinositol 3-kinase Catalytic Subunit, Chain A, domain 1"/>
    <property type="match status" value="1"/>
</dbReference>
<evidence type="ECO:0000256" key="13">
    <source>
        <dbReference type="ARBA" id="ARBA00048679"/>
    </source>
</evidence>
<evidence type="ECO:0000256" key="6">
    <source>
        <dbReference type="ARBA" id="ARBA00022553"/>
    </source>
</evidence>
<organism evidence="17 18">
    <name type="scientific">Octopus sinensis</name>
    <name type="common">East Asian common octopus</name>
    <dbReference type="NCBI Taxonomy" id="2607531"/>
    <lineage>
        <taxon>Eukaryota</taxon>
        <taxon>Metazoa</taxon>
        <taxon>Spiralia</taxon>
        <taxon>Lophotrochozoa</taxon>
        <taxon>Mollusca</taxon>
        <taxon>Cephalopoda</taxon>
        <taxon>Coleoidea</taxon>
        <taxon>Octopodiformes</taxon>
        <taxon>Octopoda</taxon>
        <taxon>Incirrata</taxon>
        <taxon>Octopodidae</taxon>
        <taxon>Octopus</taxon>
    </lineage>
</organism>
<dbReference type="Pfam" id="PF00069">
    <property type="entry name" value="Pkinase"/>
    <property type="match status" value="1"/>
</dbReference>
<feature type="binding site" evidence="14">
    <location>
        <position position="41"/>
    </location>
    <ligand>
        <name>ATP</name>
        <dbReference type="ChEBI" id="CHEBI:30616"/>
    </ligand>
</feature>
<evidence type="ECO:0000256" key="7">
    <source>
        <dbReference type="ARBA" id="ARBA00022679"/>
    </source>
</evidence>
<dbReference type="InterPro" id="IPR017441">
    <property type="entry name" value="Protein_kinase_ATP_BS"/>
</dbReference>
<dbReference type="FunFam" id="1.10.510.10:FF:000068">
    <property type="entry name" value="STE20/SPS1-related proline-alanine-rich protein kinase"/>
    <property type="match status" value="1"/>
</dbReference>